<organism evidence="6 7">
    <name type="scientific">Hemiprocne comata</name>
    <dbReference type="NCBI Taxonomy" id="243314"/>
    <lineage>
        <taxon>Eukaryota</taxon>
        <taxon>Metazoa</taxon>
        <taxon>Chordata</taxon>
        <taxon>Craniata</taxon>
        <taxon>Vertebrata</taxon>
        <taxon>Euteleostomi</taxon>
        <taxon>Archelosauria</taxon>
        <taxon>Archosauria</taxon>
        <taxon>Dinosauria</taxon>
        <taxon>Saurischia</taxon>
        <taxon>Theropoda</taxon>
        <taxon>Coelurosauria</taxon>
        <taxon>Aves</taxon>
        <taxon>Neognathae</taxon>
        <taxon>Neoaves</taxon>
        <taxon>Strisores</taxon>
        <taxon>Apodiformes</taxon>
        <taxon>Apodidae</taxon>
        <taxon>Hemiprocninae</taxon>
        <taxon>Hemiprocne</taxon>
    </lineage>
</organism>
<feature type="domain" description="DUF1899" evidence="5">
    <location>
        <begin position="9"/>
        <end position="73"/>
    </location>
</feature>
<dbReference type="AlphaFoldDB" id="A0A7K9CPM8"/>
<name>A0A7K9CPM8_9AVES</name>
<dbReference type="GO" id="GO:0051015">
    <property type="term" value="F:actin filament binding"/>
    <property type="evidence" value="ECO:0007669"/>
    <property type="project" value="TreeGrafter"/>
</dbReference>
<dbReference type="Proteomes" id="UP000518305">
    <property type="component" value="Unassembled WGS sequence"/>
</dbReference>
<proteinExistence type="predicted"/>
<evidence type="ECO:0000256" key="4">
    <source>
        <dbReference type="SAM" id="MobiDB-lite"/>
    </source>
</evidence>
<dbReference type="InterPro" id="IPR015505">
    <property type="entry name" value="Coronin"/>
</dbReference>
<feature type="coiled-coil region" evidence="3">
    <location>
        <begin position="389"/>
        <end position="416"/>
    </location>
</feature>
<dbReference type="Pfam" id="PF08953">
    <property type="entry name" value="DUF1899"/>
    <property type="match status" value="1"/>
</dbReference>
<dbReference type="SMART" id="SM01166">
    <property type="entry name" value="DUF1899"/>
    <property type="match status" value="1"/>
</dbReference>
<dbReference type="GO" id="GO:0007015">
    <property type="term" value="P:actin filament organization"/>
    <property type="evidence" value="ECO:0007669"/>
    <property type="project" value="TreeGrafter"/>
</dbReference>
<evidence type="ECO:0000256" key="3">
    <source>
        <dbReference type="SAM" id="Coils"/>
    </source>
</evidence>
<dbReference type="PANTHER" id="PTHR10856:SF23">
    <property type="entry name" value="CORONIN-6"/>
    <property type="match status" value="1"/>
</dbReference>
<feature type="non-terminal residue" evidence="6">
    <location>
        <position position="425"/>
    </location>
</feature>
<dbReference type="PANTHER" id="PTHR10856">
    <property type="entry name" value="CORONIN"/>
    <property type="match status" value="1"/>
</dbReference>
<dbReference type="Gene3D" id="2.130.10.10">
    <property type="entry name" value="YVTN repeat-like/Quinoprotein amine dehydrogenase"/>
    <property type="match status" value="2"/>
</dbReference>
<evidence type="ECO:0000256" key="2">
    <source>
        <dbReference type="ARBA" id="ARBA00022737"/>
    </source>
</evidence>
<evidence type="ECO:0000313" key="7">
    <source>
        <dbReference type="Proteomes" id="UP000518305"/>
    </source>
</evidence>
<evidence type="ECO:0000259" key="5">
    <source>
        <dbReference type="SMART" id="SM01166"/>
    </source>
</evidence>
<dbReference type="Pfam" id="PF16300">
    <property type="entry name" value="WD40_4"/>
    <property type="match status" value="1"/>
</dbReference>
<dbReference type="InterPro" id="IPR015048">
    <property type="entry name" value="DUF1899"/>
</dbReference>
<evidence type="ECO:0000313" key="6">
    <source>
        <dbReference type="EMBL" id="NXG54583.1"/>
    </source>
</evidence>
<evidence type="ECO:0000256" key="1">
    <source>
        <dbReference type="ARBA" id="ARBA00022574"/>
    </source>
</evidence>
<dbReference type="SMART" id="SM00320">
    <property type="entry name" value="WD40"/>
    <property type="match status" value="2"/>
</dbReference>
<dbReference type="GO" id="GO:0016477">
    <property type="term" value="P:cell migration"/>
    <property type="evidence" value="ECO:0007669"/>
    <property type="project" value="TreeGrafter"/>
</dbReference>
<gene>
    <name evidence="6" type="primary">Coro6</name>
    <name evidence="6" type="ORF">HEMCOM_R10626</name>
</gene>
<comment type="caution">
    <text evidence="6">The sequence shown here is derived from an EMBL/GenBank/DDBJ whole genome shotgun (WGS) entry which is preliminary data.</text>
</comment>
<feature type="non-terminal residue" evidence="6">
    <location>
        <position position="1"/>
    </location>
</feature>
<dbReference type="EMBL" id="VWZJ01000420">
    <property type="protein sequence ID" value="NXG54583.1"/>
    <property type="molecule type" value="Genomic_DNA"/>
</dbReference>
<keyword evidence="7" id="KW-1185">Reference proteome</keyword>
<dbReference type="InterPro" id="IPR001680">
    <property type="entry name" value="WD40_rpt"/>
</dbReference>
<reference evidence="6 7" key="1">
    <citation type="submission" date="2019-09" db="EMBL/GenBank/DDBJ databases">
        <title>Bird 10,000 Genomes (B10K) Project - Family phase.</title>
        <authorList>
            <person name="Zhang G."/>
        </authorList>
    </citation>
    <scope>NUCLEOTIDE SEQUENCE [LARGE SCALE GENOMIC DNA]</scope>
    <source>
        <strain evidence="6">B10K-DU-001-23</strain>
        <tissue evidence="6">Muscle</tissue>
    </source>
</reference>
<keyword evidence="2" id="KW-0677">Repeat</keyword>
<sequence length="425" mass="47048">AHPPAMSRRVVRQSKFRHVFGQPVKADQMYEDIRVSKVTWDSSFCAVNPKFLAIIVESGGGGAFMVLPLAKTGRVDKNHPLVTGHTAPVLDIDWCPHNDNVIASASEDTTVMVRGRTPGGRGLVVVTLEGHSKRVGIICWHPTARNVLLSAGKGALGHRPWGQGGSGGDESRPRSVLWLMCVTNWGRGLGATTHILPPTSVPAPQNNFEEPIALQEMDTSNGVLLPFYDPDSSIVYLCGKGDSSIRYFEITDEAPYVHYLNTYSSKEPQRGMGFMPKRGLDVSKCEIARFFKLHERKCEPIVMTVPRKSDLFQDDLYPDTPGPEPALEADEWLSGKDAEPILISLRDGYVPVKNRELKVVKKNILDNKPPPGPRRSHSTCDSDFSQPALEEVLEEIRALKEMVQAQEKRISDLENKLCQFTNGTD</sequence>
<dbReference type="OrthoDB" id="1850764at2759"/>
<keyword evidence="3" id="KW-0175">Coiled coil</keyword>
<dbReference type="InterPro" id="IPR036322">
    <property type="entry name" value="WD40_repeat_dom_sf"/>
</dbReference>
<dbReference type="Pfam" id="PF00400">
    <property type="entry name" value="WD40"/>
    <property type="match status" value="1"/>
</dbReference>
<feature type="region of interest" description="Disordered" evidence="4">
    <location>
        <begin position="364"/>
        <end position="384"/>
    </location>
</feature>
<dbReference type="SUPFAM" id="SSF50978">
    <property type="entry name" value="WD40 repeat-like"/>
    <property type="match status" value="1"/>
</dbReference>
<protein>
    <submittedName>
        <fullName evidence="6">CORO6 protein</fullName>
    </submittedName>
</protein>
<dbReference type="InterPro" id="IPR015943">
    <property type="entry name" value="WD40/YVTN_repeat-like_dom_sf"/>
</dbReference>
<keyword evidence="1" id="KW-0853">WD repeat</keyword>
<accession>A0A7K9CPM8</accession>
<dbReference type="SMART" id="SM01167">
    <property type="entry name" value="DUF1900"/>
    <property type="match status" value="1"/>
</dbReference>